<sequence length="68" mass="7554">MFGKCTTPLYKHVLMPVTGSLSYFGFLRQTAQICDSPQLKTVQFRRDIAHDGGITQAIIPVPLSSFSH</sequence>
<protein>
    <submittedName>
        <fullName evidence="1">Uncharacterized protein</fullName>
    </submittedName>
</protein>
<organism evidence="1 2">
    <name type="scientific">Synaphobranchus kaupii</name>
    <name type="common">Kaup's arrowtooth eel</name>
    <dbReference type="NCBI Taxonomy" id="118154"/>
    <lineage>
        <taxon>Eukaryota</taxon>
        <taxon>Metazoa</taxon>
        <taxon>Chordata</taxon>
        <taxon>Craniata</taxon>
        <taxon>Vertebrata</taxon>
        <taxon>Euteleostomi</taxon>
        <taxon>Actinopterygii</taxon>
        <taxon>Neopterygii</taxon>
        <taxon>Teleostei</taxon>
        <taxon>Anguilliformes</taxon>
        <taxon>Synaphobranchidae</taxon>
        <taxon>Synaphobranchus</taxon>
    </lineage>
</organism>
<dbReference type="AlphaFoldDB" id="A0A9Q1G1D4"/>
<gene>
    <name evidence="1" type="ORF">SKAU_G00111680</name>
</gene>
<comment type="caution">
    <text evidence="1">The sequence shown here is derived from an EMBL/GenBank/DDBJ whole genome shotgun (WGS) entry which is preliminary data.</text>
</comment>
<keyword evidence="2" id="KW-1185">Reference proteome</keyword>
<evidence type="ECO:0000313" key="2">
    <source>
        <dbReference type="Proteomes" id="UP001152622"/>
    </source>
</evidence>
<proteinExistence type="predicted"/>
<evidence type="ECO:0000313" key="1">
    <source>
        <dbReference type="EMBL" id="KAJ8371140.1"/>
    </source>
</evidence>
<dbReference type="EMBL" id="JAINUF010000003">
    <property type="protein sequence ID" value="KAJ8371140.1"/>
    <property type="molecule type" value="Genomic_DNA"/>
</dbReference>
<accession>A0A9Q1G1D4</accession>
<reference evidence="1" key="1">
    <citation type="journal article" date="2023" name="Science">
        <title>Genome structures resolve the early diversification of teleost fishes.</title>
        <authorList>
            <person name="Parey E."/>
            <person name="Louis A."/>
            <person name="Montfort J."/>
            <person name="Bouchez O."/>
            <person name="Roques C."/>
            <person name="Iampietro C."/>
            <person name="Lluch J."/>
            <person name="Castinel A."/>
            <person name="Donnadieu C."/>
            <person name="Desvignes T."/>
            <person name="Floi Bucao C."/>
            <person name="Jouanno E."/>
            <person name="Wen M."/>
            <person name="Mejri S."/>
            <person name="Dirks R."/>
            <person name="Jansen H."/>
            <person name="Henkel C."/>
            <person name="Chen W.J."/>
            <person name="Zahm M."/>
            <person name="Cabau C."/>
            <person name="Klopp C."/>
            <person name="Thompson A.W."/>
            <person name="Robinson-Rechavi M."/>
            <person name="Braasch I."/>
            <person name="Lecointre G."/>
            <person name="Bobe J."/>
            <person name="Postlethwait J.H."/>
            <person name="Berthelot C."/>
            <person name="Roest Crollius H."/>
            <person name="Guiguen Y."/>
        </authorList>
    </citation>
    <scope>NUCLEOTIDE SEQUENCE</scope>
    <source>
        <strain evidence="1">WJC10195</strain>
    </source>
</reference>
<name>A0A9Q1G1D4_SYNKA</name>
<dbReference type="Proteomes" id="UP001152622">
    <property type="component" value="Chromosome 3"/>
</dbReference>